<dbReference type="Gene3D" id="3.30.720.50">
    <property type="match status" value="1"/>
</dbReference>
<evidence type="ECO:0000313" key="3">
    <source>
        <dbReference type="Proteomes" id="UP000663845"/>
    </source>
</evidence>
<feature type="domain" description="WWE" evidence="1">
    <location>
        <begin position="34"/>
        <end position="117"/>
    </location>
</feature>
<sequence>PPVTRYIDDTPQTYQIDFQKNRQMNTKTSYQRLIDRRPLQKPADNLNWFYCNEHGNWTRYELLVQNQIEQGFQLYRLDRGSSTVDIRFPGRPETYEIDFIRGQQTNKISKAKKKIKRE</sequence>
<gene>
    <name evidence="2" type="ORF">JYZ213_LOCUS35606</name>
</gene>
<dbReference type="EMBL" id="CAJNOG010000804">
    <property type="protein sequence ID" value="CAF1361486.1"/>
    <property type="molecule type" value="Genomic_DNA"/>
</dbReference>
<accession>A0A815I6T8</accession>
<dbReference type="PROSITE" id="PS50918">
    <property type="entry name" value="WWE"/>
    <property type="match status" value="1"/>
</dbReference>
<dbReference type="AlphaFoldDB" id="A0A815I6T8"/>
<evidence type="ECO:0000259" key="1">
    <source>
        <dbReference type="PROSITE" id="PS50918"/>
    </source>
</evidence>
<name>A0A815I6T8_9BILA</name>
<proteinExistence type="predicted"/>
<dbReference type="Proteomes" id="UP000663845">
    <property type="component" value="Unassembled WGS sequence"/>
</dbReference>
<comment type="caution">
    <text evidence="2">The sequence shown here is derived from an EMBL/GenBank/DDBJ whole genome shotgun (WGS) entry which is preliminary data.</text>
</comment>
<reference evidence="2" key="1">
    <citation type="submission" date="2021-02" db="EMBL/GenBank/DDBJ databases">
        <authorList>
            <person name="Nowell W R."/>
        </authorList>
    </citation>
    <scope>NUCLEOTIDE SEQUENCE</scope>
</reference>
<protein>
    <recommendedName>
        <fullName evidence="1">WWE domain-containing protein</fullName>
    </recommendedName>
</protein>
<organism evidence="2 3">
    <name type="scientific">Adineta steineri</name>
    <dbReference type="NCBI Taxonomy" id="433720"/>
    <lineage>
        <taxon>Eukaryota</taxon>
        <taxon>Metazoa</taxon>
        <taxon>Spiralia</taxon>
        <taxon>Gnathifera</taxon>
        <taxon>Rotifera</taxon>
        <taxon>Eurotatoria</taxon>
        <taxon>Bdelloidea</taxon>
        <taxon>Adinetida</taxon>
        <taxon>Adinetidae</taxon>
        <taxon>Adineta</taxon>
    </lineage>
</organism>
<feature type="non-terminal residue" evidence="2">
    <location>
        <position position="1"/>
    </location>
</feature>
<dbReference type="InterPro" id="IPR004170">
    <property type="entry name" value="WWE_dom"/>
</dbReference>
<dbReference type="SUPFAM" id="SSF117839">
    <property type="entry name" value="WWE domain"/>
    <property type="match status" value="2"/>
</dbReference>
<evidence type="ECO:0000313" key="2">
    <source>
        <dbReference type="EMBL" id="CAF1361486.1"/>
    </source>
</evidence>
<dbReference type="InterPro" id="IPR037197">
    <property type="entry name" value="WWE_dom_sf"/>
</dbReference>
<dbReference type="Pfam" id="PF02825">
    <property type="entry name" value="WWE"/>
    <property type="match status" value="1"/>
</dbReference>